<reference evidence="3 4" key="1">
    <citation type="submission" date="2018-09" db="EMBL/GenBank/DDBJ databases">
        <title>Genomic Encyclopedia of Type Strains, Phase III (KMG-III): the genomes of soil and plant-associated and newly described type strains.</title>
        <authorList>
            <person name="Whitman W."/>
        </authorList>
    </citation>
    <scope>NUCLEOTIDE SEQUENCE [LARGE SCALE GENOMIC DNA]</scope>
    <source>
        <strain evidence="3 4">CECT 7938</strain>
    </source>
</reference>
<name>A0A420B6F7_SPHD1</name>
<evidence type="ECO:0000313" key="4">
    <source>
        <dbReference type="Proteomes" id="UP000286246"/>
    </source>
</evidence>
<evidence type="ECO:0000256" key="1">
    <source>
        <dbReference type="SAM" id="Coils"/>
    </source>
</evidence>
<proteinExistence type="predicted"/>
<dbReference type="Pfam" id="PF05139">
    <property type="entry name" value="Erythro_esteras"/>
    <property type="match status" value="1"/>
</dbReference>
<feature type="signal peptide" evidence="2">
    <location>
        <begin position="1"/>
        <end position="23"/>
    </location>
</feature>
<dbReference type="Proteomes" id="UP000286246">
    <property type="component" value="Unassembled WGS sequence"/>
</dbReference>
<dbReference type="PANTHER" id="PTHR31299">
    <property type="entry name" value="ESTERASE, PUTATIVE (AFU_ORTHOLOGUE AFUA_1G05850)-RELATED"/>
    <property type="match status" value="1"/>
</dbReference>
<sequence length="589" mass="66669">MNGISKILIAFTSLCLSSIVGFAQKSQNLSFELKNYNTSLPKYWIVGGKGFSYLLDSVENHAGKYSLKMEKTGDLNGDFGVYTGTLPIETYAGKSVEYRGWVKTKGVKNGYAGLWLRVDGENGATLGFDNMEDRGLKGDNNWTQVSIKMDVNKDAKNIIFGGLFPGEGTVWFDDLELYINGEKFVDIVEAAPKTSLSPSELAALKKYSYPLRTYEPDSGDTKDLKPLDKLIGSSKVVALGEVTHGSSEIFKMKNRIIQYLAVNKGFDLFSMEANMPESYKLNDYTVRGEGDPKKLIAGMYFWTWQTDEVLNMVEWMRRFNQPKQRITFTGFDMQFYAGAVNEILNAFKENKEIKDKIDSLKNQLDVVRSNAQKNSGMIVVDASAKKEINDMISFLKNSVEISSFKTAEKAWLQQNIVIIEQYLAMNNYSWRDECMADNFMWIKEQNPQSKFVIWAHNAHIMETNQMQGDRLAQKLKDDYVTFGFSFYDGSYTAVGKKGLTSYDAVKAYPGTLEYLLEQVQEPMFILDLKKAKSDKHKDIEWLLGKLEYRRTGAGGGNPIEFSEGKISEDFDYLIFIKTSSPSTLLPANR</sequence>
<dbReference type="AlphaFoldDB" id="A0A420B6F7"/>
<dbReference type="InterPro" id="IPR007815">
    <property type="entry name" value="Emycin_Estase"/>
</dbReference>
<dbReference type="EMBL" id="RAPY01000002">
    <property type="protein sequence ID" value="RKE52297.1"/>
    <property type="molecule type" value="Genomic_DNA"/>
</dbReference>
<dbReference type="OrthoDB" id="9810066at2"/>
<dbReference type="GO" id="GO:0046677">
    <property type="term" value="P:response to antibiotic"/>
    <property type="evidence" value="ECO:0007669"/>
    <property type="project" value="InterPro"/>
</dbReference>
<feature type="coiled-coil region" evidence="1">
    <location>
        <begin position="343"/>
        <end position="370"/>
    </location>
</feature>
<organism evidence="3 4">
    <name type="scientific">Sphingobacterium detergens</name>
    <dbReference type="NCBI Taxonomy" id="1145106"/>
    <lineage>
        <taxon>Bacteria</taxon>
        <taxon>Pseudomonadati</taxon>
        <taxon>Bacteroidota</taxon>
        <taxon>Sphingobacteriia</taxon>
        <taxon>Sphingobacteriales</taxon>
        <taxon>Sphingobacteriaceae</taxon>
        <taxon>Sphingobacterium</taxon>
    </lineage>
</organism>
<dbReference type="CDD" id="cd14728">
    <property type="entry name" value="Ere-like"/>
    <property type="match status" value="1"/>
</dbReference>
<keyword evidence="1" id="KW-0175">Coiled coil</keyword>
<dbReference type="SUPFAM" id="SSF159501">
    <property type="entry name" value="EreA/ChaN-like"/>
    <property type="match status" value="1"/>
</dbReference>
<comment type="caution">
    <text evidence="3">The sequence shown here is derived from an EMBL/GenBank/DDBJ whole genome shotgun (WGS) entry which is preliminary data.</text>
</comment>
<dbReference type="InterPro" id="IPR052036">
    <property type="entry name" value="Hydrolase/PRTase-associated"/>
</dbReference>
<dbReference type="Gene3D" id="2.60.120.260">
    <property type="entry name" value="Galactose-binding domain-like"/>
    <property type="match status" value="1"/>
</dbReference>
<gene>
    <name evidence="3" type="ORF">DFQ12_2531</name>
</gene>
<dbReference type="RefSeq" id="WP_120259351.1">
    <property type="nucleotide sequence ID" value="NZ_RAPY01000002.1"/>
</dbReference>
<feature type="chain" id="PRO_5019069786" evidence="2">
    <location>
        <begin position="24"/>
        <end position="589"/>
    </location>
</feature>
<keyword evidence="4" id="KW-1185">Reference proteome</keyword>
<keyword evidence="2" id="KW-0732">Signal</keyword>
<dbReference type="PANTHER" id="PTHR31299:SF0">
    <property type="entry name" value="ESTERASE, PUTATIVE (AFU_ORTHOLOGUE AFUA_1G05850)-RELATED"/>
    <property type="match status" value="1"/>
</dbReference>
<evidence type="ECO:0000256" key="2">
    <source>
        <dbReference type="SAM" id="SignalP"/>
    </source>
</evidence>
<dbReference type="Gene3D" id="3.40.1660.10">
    <property type="entry name" value="EreA-like (biosynthetic domain)"/>
    <property type="match status" value="1"/>
</dbReference>
<protein>
    <submittedName>
        <fullName evidence="3">Erythromycin esterase</fullName>
    </submittedName>
</protein>
<evidence type="ECO:0000313" key="3">
    <source>
        <dbReference type="EMBL" id="RKE52297.1"/>
    </source>
</evidence>
<dbReference type="Gene3D" id="1.20.1440.30">
    <property type="entry name" value="Biosynthetic Protein domain"/>
    <property type="match status" value="1"/>
</dbReference>
<accession>A0A420B6F7</accession>
<dbReference type="Gene3D" id="3.30.1870.10">
    <property type="entry name" value="EreA-like, domain 2"/>
    <property type="match status" value="1"/>
</dbReference>